<name>A0A8A1LMP3_AJEC8</name>
<protein>
    <submittedName>
        <fullName evidence="1">Uncharacterized protein</fullName>
    </submittedName>
</protein>
<reference evidence="1" key="1">
    <citation type="submission" date="2021-01" db="EMBL/GenBank/DDBJ databases">
        <title>Chromosome-level genome assembly of a human fungal pathogen reveals clustering of transcriptionally co-regulated genes.</title>
        <authorList>
            <person name="Voorhies M."/>
            <person name="Cohen S."/>
            <person name="Shea T.P."/>
            <person name="Petrus S."/>
            <person name="Munoz J.F."/>
            <person name="Poplawski S."/>
            <person name="Goldman W.E."/>
            <person name="Michael T."/>
            <person name="Cuomo C.A."/>
            <person name="Sil A."/>
            <person name="Beyhan S."/>
        </authorList>
    </citation>
    <scope>NUCLEOTIDE SEQUENCE</scope>
    <source>
        <strain evidence="1">H88</strain>
    </source>
</reference>
<gene>
    <name evidence="1" type="ORF">I7I53_03058</name>
</gene>
<evidence type="ECO:0000313" key="1">
    <source>
        <dbReference type="EMBL" id="QSS55229.1"/>
    </source>
</evidence>
<organism evidence="1 2">
    <name type="scientific">Ajellomyces capsulatus (strain H88)</name>
    <name type="common">Darling's disease fungus</name>
    <name type="synonym">Histoplasma capsulatum</name>
    <dbReference type="NCBI Taxonomy" id="544711"/>
    <lineage>
        <taxon>Eukaryota</taxon>
        <taxon>Fungi</taxon>
        <taxon>Dikarya</taxon>
        <taxon>Ascomycota</taxon>
        <taxon>Pezizomycotina</taxon>
        <taxon>Eurotiomycetes</taxon>
        <taxon>Eurotiomycetidae</taxon>
        <taxon>Onygenales</taxon>
        <taxon>Ajellomycetaceae</taxon>
        <taxon>Histoplasma</taxon>
    </lineage>
</organism>
<sequence length="93" mass="10860">MDVVAEERCVYRKAMSLLGPKRKVVDGWLPILGVICALIRSASESMRNKRNGNNKLPFDFFQFPRSSWQNSVLHLFLVTCISRSHPFRQCWKF</sequence>
<dbReference type="VEuPathDB" id="FungiDB:I7I53_03058"/>
<accession>A0A8A1LMP3</accession>
<dbReference type="AlphaFoldDB" id="A0A8A1LMP3"/>
<dbReference type="Proteomes" id="UP000663419">
    <property type="component" value="Chromosome 4"/>
</dbReference>
<evidence type="ECO:0000313" key="2">
    <source>
        <dbReference type="Proteomes" id="UP000663419"/>
    </source>
</evidence>
<dbReference type="EMBL" id="CP069105">
    <property type="protein sequence ID" value="QSS55229.1"/>
    <property type="molecule type" value="Genomic_DNA"/>
</dbReference>
<proteinExistence type="predicted"/>